<protein>
    <submittedName>
        <fullName evidence="4">Dihydrolipoamide acyltransferase</fullName>
    </submittedName>
    <submittedName>
        <fullName evidence="5">Thioesterase</fullName>
    </submittedName>
</protein>
<dbReference type="EMBL" id="JABSXK010000001">
    <property type="protein sequence ID" value="NRV11810.1"/>
    <property type="molecule type" value="Genomic_DNA"/>
</dbReference>
<dbReference type="PANTHER" id="PTHR36934">
    <property type="entry name" value="BLR0278 PROTEIN"/>
    <property type="match status" value="1"/>
</dbReference>
<feature type="active site" evidence="1">
    <location>
        <position position="36"/>
    </location>
</feature>
<dbReference type="EMBL" id="CP010086">
    <property type="protein sequence ID" value="AJG99616.1"/>
    <property type="molecule type" value="Genomic_DNA"/>
</dbReference>
<dbReference type="InterPro" id="IPR054485">
    <property type="entry name" value="FlK-like_dom"/>
</dbReference>
<proteinExistence type="predicted"/>
<gene>
    <name evidence="5" type="ORF">DFH45_004773</name>
    <name evidence="4" type="ORF">LF65_03049</name>
</gene>
<feature type="active site" evidence="1">
    <location>
        <position position="44"/>
    </location>
</feature>
<keyword evidence="4" id="KW-0808">Transferase</keyword>
<dbReference type="Proteomes" id="UP000821656">
    <property type="component" value="Unassembled WGS sequence"/>
</dbReference>
<dbReference type="PIRSF" id="PIRSF014972">
    <property type="entry name" value="FlK"/>
    <property type="match status" value="1"/>
</dbReference>
<dbReference type="PANTHER" id="PTHR36934:SF1">
    <property type="entry name" value="THIOESTERASE DOMAIN-CONTAINING PROTEIN"/>
    <property type="match status" value="1"/>
</dbReference>
<keyword evidence="4" id="KW-0012">Acyltransferase</keyword>
<feature type="active site" evidence="1">
    <location>
        <position position="70"/>
    </location>
</feature>
<evidence type="ECO:0000259" key="3">
    <source>
        <dbReference type="Pfam" id="PF22636"/>
    </source>
</evidence>
<reference evidence="4" key="2">
    <citation type="submission" date="2016-02" db="EMBL/GenBank/DDBJ databases">
        <title>Genome sequence of Clostridium beijerinckii strain 59B.</title>
        <authorList>
            <person name="Little G.T."/>
            <person name="Minton N.P."/>
        </authorList>
    </citation>
    <scope>NUCLEOTIDE SEQUENCE</scope>
    <source>
        <strain evidence="4">NCIMB 14988</strain>
    </source>
</reference>
<evidence type="ECO:0000256" key="1">
    <source>
        <dbReference type="PIRSR" id="PIRSR014972-1"/>
    </source>
</evidence>
<dbReference type="InterPro" id="IPR029069">
    <property type="entry name" value="HotDog_dom_sf"/>
</dbReference>
<name>A0A0B5QMX1_CLOBE</name>
<dbReference type="AlphaFoldDB" id="A0A0B5QMX1"/>
<dbReference type="GO" id="GO:0016746">
    <property type="term" value="F:acyltransferase activity"/>
    <property type="evidence" value="ECO:0007669"/>
    <property type="project" value="UniProtKB-KW"/>
</dbReference>
<dbReference type="Gene3D" id="3.10.129.10">
    <property type="entry name" value="Hotdog Thioesterase"/>
    <property type="match status" value="1"/>
</dbReference>
<dbReference type="Pfam" id="PF22636">
    <property type="entry name" value="FlK"/>
    <property type="match status" value="1"/>
</dbReference>
<dbReference type="InterPro" id="IPR025540">
    <property type="entry name" value="FlK"/>
</dbReference>
<feature type="binding site" evidence="2">
    <location>
        <position position="114"/>
    </location>
    <ligand>
        <name>substrate</name>
    </ligand>
</feature>
<dbReference type="RefSeq" id="WP_041897126.1">
    <property type="nucleotide sequence ID" value="NZ_CP010086.2"/>
</dbReference>
<dbReference type="OrthoDB" id="6902891at2"/>
<accession>A0A0B5QMX1</accession>
<organism evidence="4 6">
    <name type="scientific">Clostridium beijerinckii</name>
    <name type="common">Clostridium MP</name>
    <dbReference type="NCBI Taxonomy" id="1520"/>
    <lineage>
        <taxon>Bacteria</taxon>
        <taxon>Bacillati</taxon>
        <taxon>Bacillota</taxon>
        <taxon>Clostridia</taxon>
        <taxon>Eubacteriales</taxon>
        <taxon>Clostridiaceae</taxon>
        <taxon>Clostridium</taxon>
    </lineage>
</organism>
<evidence type="ECO:0000313" key="6">
    <source>
        <dbReference type="Proteomes" id="UP000031866"/>
    </source>
</evidence>
<evidence type="ECO:0000256" key="2">
    <source>
        <dbReference type="PIRSR" id="PIRSR014972-2"/>
    </source>
</evidence>
<evidence type="ECO:0000313" key="4">
    <source>
        <dbReference type="EMBL" id="AJG99616.1"/>
    </source>
</evidence>
<evidence type="ECO:0000313" key="5">
    <source>
        <dbReference type="EMBL" id="NRV11810.1"/>
    </source>
</evidence>
<reference evidence="6" key="1">
    <citation type="submission" date="2014-12" db="EMBL/GenBank/DDBJ databases">
        <title>Genome sequence of Clostridium beijerinckii strain 59B.</title>
        <authorList>
            <person name="Little G.T."/>
            <person name="Minton N.P."/>
        </authorList>
    </citation>
    <scope>NUCLEOTIDE SEQUENCE [LARGE SCALE GENOMIC DNA]</scope>
    <source>
        <strain evidence="6">59B</strain>
    </source>
</reference>
<reference evidence="5" key="3">
    <citation type="submission" date="2020-05" db="EMBL/GenBank/DDBJ databases">
        <title>Genomic insights into acetone-butanol-ethanol (ABE) fermentation by sequencing solventogenic clostridia strains.</title>
        <authorList>
            <person name="Brown S."/>
        </authorList>
    </citation>
    <scope>NUCLEOTIDE SEQUENCE</scope>
    <source>
        <strain evidence="5">DJ126</strain>
    </source>
</reference>
<feature type="domain" description="Fluoroacetyl-CoA-specific thioesterase-like" evidence="3">
    <location>
        <begin position="17"/>
        <end position="120"/>
    </location>
</feature>
<dbReference type="SUPFAM" id="SSF54637">
    <property type="entry name" value="Thioesterase/thiol ester dehydrase-isomerase"/>
    <property type="match status" value="1"/>
</dbReference>
<sequence>MEFNLNEGTSYIKEFKVTENETAIKMGSGDLEVYATPAMIALMENASKSLVIEELPIGYTTVGIDMSVKHIKSSPIGANIKCKSTLTKVDGKKLFFDVEASDDQGTIGKGSHIRFIVNSEDFMRKTKNC</sequence>
<dbReference type="KEGG" id="cbei:LF65_03049"/>
<dbReference type="Proteomes" id="UP000031866">
    <property type="component" value="Chromosome"/>
</dbReference>
<feature type="binding site" evidence="2">
    <location>
        <position position="63"/>
    </location>
    <ligand>
        <name>substrate</name>
    </ligand>
</feature>
<feature type="binding site" evidence="2">
    <location>
        <position position="63"/>
    </location>
    <ligand>
        <name>CoA</name>
        <dbReference type="ChEBI" id="CHEBI:57287"/>
    </ligand>
</feature>